<protein>
    <submittedName>
        <fullName evidence="2">Uncharacterized protein</fullName>
    </submittedName>
</protein>
<feature type="region of interest" description="Disordered" evidence="1">
    <location>
        <begin position="128"/>
        <end position="169"/>
    </location>
</feature>
<dbReference type="EMBL" id="BOMV01000073">
    <property type="protein sequence ID" value="GIE99475.1"/>
    <property type="molecule type" value="Genomic_DNA"/>
</dbReference>
<evidence type="ECO:0000313" key="2">
    <source>
        <dbReference type="EMBL" id="GIE99475.1"/>
    </source>
</evidence>
<evidence type="ECO:0000256" key="1">
    <source>
        <dbReference type="SAM" id="MobiDB-lite"/>
    </source>
</evidence>
<organism evidence="2 3">
    <name type="scientific">Paractinoplanes rishiriensis</name>
    <dbReference type="NCBI Taxonomy" id="1050105"/>
    <lineage>
        <taxon>Bacteria</taxon>
        <taxon>Bacillati</taxon>
        <taxon>Actinomycetota</taxon>
        <taxon>Actinomycetes</taxon>
        <taxon>Micromonosporales</taxon>
        <taxon>Micromonosporaceae</taxon>
        <taxon>Paractinoplanes</taxon>
    </lineage>
</organism>
<gene>
    <name evidence="2" type="ORF">Ari01nite_69400</name>
</gene>
<evidence type="ECO:0000313" key="3">
    <source>
        <dbReference type="Proteomes" id="UP000636960"/>
    </source>
</evidence>
<dbReference type="Proteomes" id="UP000636960">
    <property type="component" value="Unassembled WGS sequence"/>
</dbReference>
<comment type="caution">
    <text evidence="2">The sequence shown here is derived from an EMBL/GenBank/DDBJ whole genome shotgun (WGS) entry which is preliminary data.</text>
</comment>
<feature type="compositionally biased region" description="Polar residues" evidence="1">
    <location>
        <begin position="128"/>
        <end position="144"/>
    </location>
</feature>
<dbReference type="AlphaFoldDB" id="A0A919K5U2"/>
<sequence length="169" mass="19252">MSLTLHQAGTLKAVDHQPLGTLLISQIRQPHAKVMTAHPMPELSLHHTGSAPPVTGRLQPIQAIASQPRPFVAFVHPRMRPDHRCGPLPIPLLRHHRHQQRRKSRITRQHVRRAEKLTLSQFGETAMQQLGEQPRRQSNGQRPFTDTRPAINAVMRRKPQSISELRRQG</sequence>
<proteinExistence type="predicted"/>
<name>A0A919K5U2_9ACTN</name>
<reference evidence="2" key="1">
    <citation type="submission" date="2021-01" db="EMBL/GenBank/DDBJ databases">
        <title>Whole genome shotgun sequence of Actinoplanes rishiriensis NBRC 108556.</title>
        <authorList>
            <person name="Komaki H."/>
            <person name="Tamura T."/>
        </authorList>
    </citation>
    <scope>NUCLEOTIDE SEQUENCE</scope>
    <source>
        <strain evidence="2">NBRC 108556</strain>
    </source>
</reference>
<accession>A0A919K5U2</accession>
<keyword evidence="3" id="KW-1185">Reference proteome</keyword>